<sequence>MTRSYEQHHVCGEEMAVNPGGMDMQALLQQAQQMQQQLAQAQQALEEAEVEGTSGGGLVKVKLSGRGQVEDITVDPKAVDPTDAEETAQTVADLVLAAIRDAEAQVERLQQEKMGPLAEGLGGGMPGGMPGLPGF</sequence>
<evidence type="ECO:0000256" key="1">
    <source>
        <dbReference type="ARBA" id="ARBA00023125"/>
    </source>
</evidence>
<dbReference type="Gene3D" id="3.30.1310.10">
    <property type="entry name" value="Nucleoid-associated protein YbaB-like domain"/>
    <property type="match status" value="1"/>
</dbReference>
<comment type="similarity">
    <text evidence="2">Belongs to the YbaB/EbfC family.</text>
</comment>
<proteinExistence type="inferred from homology"/>
<dbReference type="AlphaFoldDB" id="A0A840WR17"/>
<protein>
    <recommendedName>
        <fullName evidence="2">Nucleoid-associated protein HNR07_005164</fullName>
    </recommendedName>
</protein>
<dbReference type="InterPro" id="IPR004401">
    <property type="entry name" value="YbaB/EbfC"/>
</dbReference>
<evidence type="ECO:0000256" key="2">
    <source>
        <dbReference type="HAMAP-Rule" id="MF_00274"/>
    </source>
</evidence>
<dbReference type="Proteomes" id="UP000579647">
    <property type="component" value="Unassembled WGS sequence"/>
</dbReference>
<evidence type="ECO:0000256" key="3">
    <source>
        <dbReference type="SAM" id="Coils"/>
    </source>
</evidence>
<dbReference type="PANTHER" id="PTHR33449">
    <property type="entry name" value="NUCLEOID-ASSOCIATED PROTEIN YBAB"/>
    <property type="match status" value="1"/>
</dbReference>
<organism evidence="5 6">
    <name type="scientific">Nocardiopsis metallicus</name>
    <dbReference type="NCBI Taxonomy" id="179819"/>
    <lineage>
        <taxon>Bacteria</taxon>
        <taxon>Bacillati</taxon>
        <taxon>Actinomycetota</taxon>
        <taxon>Actinomycetes</taxon>
        <taxon>Streptosporangiales</taxon>
        <taxon>Nocardiopsidaceae</taxon>
        <taxon>Nocardiopsis</taxon>
    </lineage>
</organism>
<comment type="function">
    <text evidence="2">Binds to DNA and alters its conformation. May be involved in regulation of gene expression, nucleoid organization and DNA protection.</text>
</comment>
<dbReference type="Pfam" id="PF02575">
    <property type="entry name" value="YbaB_DNA_bd"/>
    <property type="match status" value="1"/>
</dbReference>
<keyword evidence="3" id="KW-0175">Coiled coil</keyword>
<dbReference type="PIRSF" id="PIRSF004555">
    <property type="entry name" value="UCP004555"/>
    <property type="match status" value="1"/>
</dbReference>
<reference evidence="5 6" key="1">
    <citation type="submission" date="2020-08" db="EMBL/GenBank/DDBJ databases">
        <title>Sequencing the genomes of 1000 actinobacteria strains.</title>
        <authorList>
            <person name="Klenk H.-P."/>
        </authorList>
    </citation>
    <scope>NUCLEOTIDE SEQUENCE [LARGE SCALE GENOMIC DNA]</scope>
    <source>
        <strain evidence="5 6">DSM 44598</strain>
    </source>
</reference>
<comment type="subcellular location">
    <subcellularLocation>
        <location evidence="2">Cytoplasm</location>
        <location evidence="2">Nucleoid</location>
    </subcellularLocation>
</comment>
<feature type="coiled-coil region" evidence="3">
    <location>
        <begin position="24"/>
        <end position="51"/>
    </location>
</feature>
<evidence type="ECO:0000256" key="4">
    <source>
        <dbReference type="SAM" id="MobiDB-lite"/>
    </source>
</evidence>
<comment type="caution">
    <text evidence="5">The sequence shown here is derived from an EMBL/GenBank/DDBJ whole genome shotgun (WGS) entry which is preliminary data.</text>
</comment>
<keyword evidence="1 2" id="KW-0238">DNA-binding</keyword>
<dbReference type="GO" id="GO:0005829">
    <property type="term" value="C:cytosol"/>
    <property type="evidence" value="ECO:0007669"/>
    <property type="project" value="TreeGrafter"/>
</dbReference>
<dbReference type="EMBL" id="JACHDO010000001">
    <property type="protein sequence ID" value="MBB5494027.1"/>
    <property type="molecule type" value="Genomic_DNA"/>
</dbReference>
<dbReference type="NCBIfam" id="TIGR00103">
    <property type="entry name" value="DNA_YbaB_EbfC"/>
    <property type="match status" value="1"/>
</dbReference>
<evidence type="ECO:0000313" key="6">
    <source>
        <dbReference type="Proteomes" id="UP000579647"/>
    </source>
</evidence>
<accession>A0A840WR17</accession>
<dbReference type="SUPFAM" id="SSF82607">
    <property type="entry name" value="YbaB-like"/>
    <property type="match status" value="1"/>
</dbReference>
<evidence type="ECO:0000313" key="5">
    <source>
        <dbReference type="EMBL" id="MBB5494027.1"/>
    </source>
</evidence>
<dbReference type="HAMAP" id="MF_00274">
    <property type="entry name" value="DNA_YbaB_EbfC"/>
    <property type="match status" value="1"/>
</dbReference>
<name>A0A840WR17_9ACTN</name>
<keyword evidence="6" id="KW-1185">Reference proteome</keyword>
<comment type="subunit">
    <text evidence="2">Homodimer.</text>
</comment>
<feature type="compositionally biased region" description="Gly residues" evidence="4">
    <location>
        <begin position="120"/>
        <end position="135"/>
    </location>
</feature>
<feature type="region of interest" description="Disordered" evidence="4">
    <location>
        <begin position="116"/>
        <end position="135"/>
    </location>
</feature>
<dbReference type="GO" id="GO:0043590">
    <property type="term" value="C:bacterial nucleoid"/>
    <property type="evidence" value="ECO:0007669"/>
    <property type="project" value="UniProtKB-UniRule"/>
</dbReference>
<dbReference type="GO" id="GO:0003677">
    <property type="term" value="F:DNA binding"/>
    <property type="evidence" value="ECO:0007669"/>
    <property type="project" value="UniProtKB-UniRule"/>
</dbReference>
<dbReference type="PANTHER" id="PTHR33449:SF1">
    <property type="entry name" value="NUCLEOID-ASSOCIATED PROTEIN YBAB"/>
    <property type="match status" value="1"/>
</dbReference>
<gene>
    <name evidence="5" type="ORF">HNR07_005164</name>
</gene>
<dbReference type="InterPro" id="IPR036894">
    <property type="entry name" value="YbaB-like_sf"/>
</dbReference>
<keyword evidence="2" id="KW-0963">Cytoplasm</keyword>